<dbReference type="GO" id="GO:0009418">
    <property type="term" value="C:pilus shaft"/>
    <property type="evidence" value="ECO:0007669"/>
    <property type="project" value="InterPro"/>
</dbReference>
<organism evidence="4">
    <name type="scientific">Paraprevotella clara</name>
    <dbReference type="NCBI Taxonomy" id="454154"/>
    <lineage>
        <taxon>Bacteria</taxon>
        <taxon>Pseudomonadati</taxon>
        <taxon>Bacteroidota</taxon>
        <taxon>Bacteroidia</taxon>
        <taxon>Bacteroidales</taxon>
        <taxon>Prevotellaceae</taxon>
        <taxon>Paraprevotella</taxon>
    </lineage>
</organism>
<keyword evidence="2" id="KW-0732">Signal</keyword>
<dbReference type="PROSITE" id="PS51257">
    <property type="entry name" value="PROKAR_LIPOPROTEIN"/>
    <property type="match status" value="1"/>
</dbReference>
<accession>A0A6N3GEW3</accession>
<feature type="signal peptide" evidence="2">
    <location>
        <begin position="1"/>
        <end position="20"/>
    </location>
</feature>
<dbReference type="AlphaFoldDB" id="A0A6N3GEW3"/>
<dbReference type="Gene3D" id="2.60.40.3690">
    <property type="match status" value="1"/>
</dbReference>
<feature type="domain" description="Minor fimbrium subunit Mfa1 C-terminal" evidence="3">
    <location>
        <begin position="426"/>
        <end position="497"/>
    </location>
</feature>
<dbReference type="RefSeq" id="WP_412442530.1">
    <property type="nucleotide sequence ID" value="NZ_CACRUT010000029.1"/>
</dbReference>
<protein>
    <recommendedName>
        <fullName evidence="3">Minor fimbrium subunit Mfa1 C-terminal domain-containing protein</fullName>
    </recommendedName>
</protein>
<dbReference type="Gene3D" id="2.60.40.2580">
    <property type="match status" value="1"/>
</dbReference>
<dbReference type="InterPro" id="IPR047786">
    <property type="entry name" value="Mfa1_fim"/>
</dbReference>
<sequence length="503" mass="54391">MKKAYHIMGGLLCGACLGLAASCGQMEDEAWGNGRCDAMENAEVREGTMFLDVRLSVGDGGPSKRANPAGGEDGDGREPGNDDENAVTGLTVFLFPNEADLNSETGRAQRVLAAYYFDGGDLSQVGTGVNVSYATKKPLDVSELNLDQCKVLAVVNADYSGNFENGTWTTLADLRDWQTGNDLWREAADPQNIRKTNFLMSSTELATVTDIRNSTEASPAKAVVYVERLAARVDYRTGRDVFDVVDGGQNTVGEVEITGAALVNRLDGDVNLLKHVSDDYTEEVADAAIGREKAADGGRATNWVVDAYETADKKFGDFLPTLTEDAGWEDLFSKGLPMTASNGTEWNCLGYVRENTNRIQGADELRRYATGVVFRAQYNVKADGFTDGGDIFKYGNGLYATLEAAGEAAGAPESVTVEDCAGYGITYYPKGVCYYTYWIKHADDGDDTAFGTMEYAIVRNNLYQLTVTSVSGIGDPQPGDSELTIEVAVRNWQAMDEENVDLQ</sequence>
<proteinExistence type="predicted"/>
<dbReference type="EMBL" id="CACRUT010000029">
    <property type="protein sequence ID" value="VYU62872.1"/>
    <property type="molecule type" value="Genomic_DNA"/>
</dbReference>
<evidence type="ECO:0000256" key="2">
    <source>
        <dbReference type="SAM" id="SignalP"/>
    </source>
</evidence>
<gene>
    <name evidence="4" type="ORF">PCLFYP37_03381</name>
</gene>
<dbReference type="Pfam" id="PF15495">
    <property type="entry name" value="Fimbrillin_C"/>
    <property type="match status" value="1"/>
</dbReference>
<dbReference type="InterPro" id="IPR029140">
    <property type="entry name" value="Mfa1_C"/>
</dbReference>
<feature type="chain" id="PRO_5026733752" description="Minor fimbrium subunit Mfa1 C-terminal domain-containing protein" evidence="2">
    <location>
        <begin position="21"/>
        <end position="503"/>
    </location>
</feature>
<name>A0A6N3GEW3_9BACT</name>
<evidence type="ECO:0000256" key="1">
    <source>
        <dbReference type="SAM" id="MobiDB-lite"/>
    </source>
</evidence>
<dbReference type="NCBIfam" id="NF038041">
    <property type="entry name" value="fim_Mfa1_fam"/>
    <property type="match status" value="1"/>
</dbReference>
<evidence type="ECO:0000313" key="4">
    <source>
        <dbReference type="EMBL" id="VYU62872.1"/>
    </source>
</evidence>
<feature type="region of interest" description="Disordered" evidence="1">
    <location>
        <begin position="58"/>
        <end position="83"/>
    </location>
</feature>
<evidence type="ECO:0000259" key="3">
    <source>
        <dbReference type="Pfam" id="PF15495"/>
    </source>
</evidence>
<reference evidence="4" key="1">
    <citation type="submission" date="2019-11" db="EMBL/GenBank/DDBJ databases">
        <authorList>
            <person name="Feng L."/>
        </authorList>
    </citation>
    <scope>NUCLEOTIDE SEQUENCE</scope>
    <source>
        <strain evidence="4">PclaraLFYP37</strain>
    </source>
</reference>